<keyword evidence="5" id="KW-0597">Phosphoprotein</keyword>
<dbReference type="Gene3D" id="1.20.5.1930">
    <property type="match status" value="1"/>
</dbReference>
<dbReference type="InterPro" id="IPR005467">
    <property type="entry name" value="His_kinase_dom"/>
</dbReference>
<evidence type="ECO:0000256" key="8">
    <source>
        <dbReference type="ARBA" id="ARBA00022741"/>
    </source>
</evidence>
<keyword evidence="19" id="KW-1185">Reference proteome</keyword>
<evidence type="ECO:0000256" key="5">
    <source>
        <dbReference type="ARBA" id="ARBA00022553"/>
    </source>
</evidence>
<dbReference type="PROSITE" id="PS50109">
    <property type="entry name" value="HIS_KIN"/>
    <property type="match status" value="1"/>
</dbReference>
<comment type="caution">
    <text evidence="18">The sequence shown here is derived from an EMBL/GenBank/DDBJ whole genome shotgun (WGS) entry which is preliminary data.</text>
</comment>
<dbReference type="PROSITE" id="PS50885">
    <property type="entry name" value="HAMP"/>
    <property type="match status" value="1"/>
</dbReference>
<keyword evidence="6 14" id="KW-0808">Transferase</keyword>
<evidence type="ECO:0000313" key="19">
    <source>
        <dbReference type="Proteomes" id="UP001288620"/>
    </source>
</evidence>
<protein>
    <recommendedName>
        <fullName evidence="14">Sensor protein</fullName>
        <ecNumber evidence="14">2.7.13.3</ecNumber>
    </recommendedName>
</protein>
<dbReference type="Pfam" id="PF07730">
    <property type="entry name" value="HisKA_3"/>
    <property type="match status" value="1"/>
</dbReference>
<evidence type="ECO:0000259" key="16">
    <source>
        <dbReference type="PROSITE" id="PS50109"/>
    </source>
</evidence>
<name>A0ABU5LCQ3_9GAMM</name>
<dbReference type="InterPro" id="IPR029095">
    <property type="entry name" value="NarX-like_N"/>
</dbReference>
<dbReference type="CDD" id="cd06225">
    <property type="entry name" value="HAMP"/>
    <property type="match status" value="1"/>
</dbReference>
<evidence type="ECO:0000256" key="3">
    <source>
        <dbReference type="ARBA" id="ARBA00022475"/>
    </source>
</evidence>
<reference evidence="19" key="1">
    <citation type="submission" date="2023-07" db="EMBL/GenBank/DDBJ databases">
        <title>Structural and functional analysis of rice phyllospheric bacteria for their antimicrobial properties and defense elicitation against blast disease.</title>
        <authorList>
            <person name="Sahu K.P."/>
            <person name="Asharani P."/>
            <person name="Kumar M."/>
            <person name="Reddy B."/>
            <person name="Kumar A."/>
        </authorList>
    </citation>
    <scope>NUCLEOTIDE SEQUENCE [LARGE SCALE GENOMIC DNA]</scope>
    <source>
        <strain evidence="19">OsEp_Plm_30P10</strain>
    </source>
</reference>
<sequence length="564" mass="63598">MIVKRPVTRTIARALGLIVLLSVLTTGLALITLSRSLSDAEAVNVAGSLRMQIYRLAWDDSRDAQRLARHIQLYQQTLQSPALTQLERPWVPNEVVSRYRSLRDSWPDLQQTLQPYSGRVYQQSIASYVGEIDRFVLALQRYAELKMQLVAASSLFGVLAIVALALWTLRFIRRRVVRPLNALMTASHYVEQGNFAFPPLCNTRPNELGVLAEAFTNMAARLHAHYQLLELAVRDKTEALTEANRTLTLLYESSQILTSSTLEPALFQEVLDRVMTRESLSALTLEVNDMAFHAGRHDALRGWQHVEVAQMNQLRGAMRWQTSGRSPDPALMQSLANMLSRSLWIWQTQKQYHQMLLTEERATIARELHDSLAQALAFMRIQLTLLRRQLNDTPLQTLTIVAEFDRALTEAHQQLRELLTTFRLTMNHADLNQAMQAMIEPLQTQTPAEIYFHAYPGLPALDAQQQVHVLQIAREALLNALRHAQARHIHVRFQPQDNGECALTIEDDGCGIPLHDAVPGHFGLAIMKERAARLSGTLTVTSQPTGTCVTLQFPSRETGPTAPL</sequence>
<organism evidence="18 19">
    <name type="scientific">Pantoea eucrina</name>
    <dbReference type="NCBI Taxonomy" id="472693"/>
    <lineage>
        <taxon>Bacteria</taxon>
        <taxon>Pseudomonadati</taxon>
        <taxon>Pseudomonadota</taxon>
        <taxon>Gammaproteobacteria</taxon>
        <taxon>Enterobacterales</taxon>
        <taxon>Erwiniaceae</taxon>
        <taxon>Pantoea</taxon>
    </lineage>
</organism>
<comment type="catalytic activity">
    <reaction evidence="1 14">
        <text>ATP + protein L-histidine = ADP + protein N-phospho-L-histidine.</text>
        <dbReference type="EC" id="2.7.13.3"/>
    </reaction>
</comment>
<evidence type="ECO:0000256" key="6">
    <source>
        <dbReference type="ARBA" id="ARBA00022679"/>
    </source>
</evidence>
<proteinExistence type="predicted"/>
<dbReference type="InterPro" id="IPR011712">
    <property type="entry name" value="Sig_transdc_His_kin_sub3_dim/P"/>
</dbReference>
<accession>A0ABU5LCQ3</accession>
<feature type="domain" description="HAMP" evidence="17">
    <location>
        <begin position="174"/>
        <end position="227"/>
    </location>
</feature>
<keyword evidence="13 14" id="KW-0472">Membrane</keyword>
<dbReference type="PANTHER" id="PTHR24421:SF10">
    <property type="entry name" value="NITRATE_NITRITE SENSOR PROTEIN NARQ"/>
    <property type="match status" value="1"/>
</dbReference>
<evidence type="ECO:0000256" key="15">
    <source>
        <dbReference type="SAM" id="Phobius"/>
    </source>
</evidence>
<keyword evidence="9 14" id="KW-0418">Kinase</keyword>
<gene>
    <name evidence="18" type="primary">narQ</name>
    <name evidence="18" type="ORF">N4G40_05460</name>
</gene>
<keyword evidence="3 14" id="KW-1003">Cell membrane</keyword>
<dbReference type="GO" id="GO:0004673">
    <property type="term" value="F:protein histidine kinase activity"/>
    <property type="evidence" value="ECO:0007669"/>
    <property type="project" value="UniProtKB-EC"/>
</dbReference>
<dbReference type="InterPro" id="IPR036890">
    <property type="entry name" value="HATPase_C_sf"/>
</dbReference>
<evidence type="ECO:0000256" key="14">
    <source>
        <dbReference type="PIRNR" id="PIRNR003167"/>
    </source>
</evidence>
<evidence type="ECO:0000256" key="4">
    <source>
        <dbReference type="ARBA" id="ARBA00022519"/>
    </source>
</evidence>
<comment type="subcellular location">
    <subcellularLocation>
        <location evidence="2">Cell inner membrane</location>
        <topology evidence="2">Multi-pass membrane protein</topology>
    </subcellularLocation>
</comment>
<dbReference type="Gene3D" id="1.20.120.960">
    <property type="entry name" value="Histidine kinase NarX, sensor domain"/>
    <property type="match status" value="1"/>
</dbReference>
<dbReference type="InterPro" id="IPR016380">
    <property type="entry name" value="Sig_transdc_His_kin_NarX/NarQ"/>
</dbReference>
<evidence type="ECO:0000256" key="1">
    <source>
        <dbReference type="ARBA" id="ARBA00000085"/>
    </source>
</evidence>
<dbReference type="InterPro" id="IPR003594">
    <property type="entry name" value="HATPase_dom"/>
</dbReference>
<dbReference type="Gene3D" id="3.30.565.10">
    <property type="entry name" value="Histidine kinase-like ATPase, C-terminal domain"/>
    <property type="match status" value="1"/>
</dbReference>
<evidence type="ECO:0000256" key="12">
    <source>
        <dbReference type="ARBA" id="ARBA00023012"/>
    </source>
</evidence>
<dbReference type="SUPFAM" id="SSF55874">
    <property type="entry name" value="ATPase domain of HSP90 chaperone/DNA topoisomerase II/histidine kinase"/>
    <property type="match status" value="1"/>
</dbReference>
<dbReference type="EMBL" id="JAOBTT010000001">
    <property type="protein sequence ID" value="MDZ7277726.1"/>
    <property type="molecule type" value="Genomic_DNA"/>
</dbReference>
<dbReference type="Pfam" id="PF13675">
    <property type="entry name" value="PilJ"/>
    <property type="match status" value="1"/>
</dbReference>
<dbReference type="PIRSF" id="PIRSF003167">
    <property type="entry name" value="STHK_NarX/NarQ"/>
    <property type="match status" value="1"/>
</dbReference>
<feature type="domain" description="Histidine kinase" evidence="16">
    <location>
        <begin position="363"/>
        <end position="557"/>
    </location>
</feature>
<dbReference type="NCBIfam" id="NF008184">
    <property type="entry name" value="PRK10935.1"/>
    <property type="match status" value="1"/>
</dbReference>
<dbReference type="PANTHER" id="PTHR24421">
    <property type="entry name" value="NITRATE/NITRITE SENSOR PROTEIN NARX-RELATED"/>
    <property type="match status" value="1"/>
</dbReference>
<dbReference type="Pfam" id="PF02518">
    <property type="entry name" value="HATPase_c"/>
    <property type="match status" value="1"/>
</dbReference>
<keyword evidence="11 15" id="KW-1133">Transmembrane helix</keyword>
<evidence type="ECO:0000259" key="17">
    <source>
        <dbReference type="PROSITE" id="PS50885"/>
    </source>
</evidence>
<evidence type="ECO:0000256" key="10">
    <source>
        <dbReference type="ARBA" id="ARBA00022840"/>
    </source>
</evidence>
<keyword evidence="10 14" id="KW-0067">ATP-binding</keyword>
<keyword evidence="8 14" id="KW-0547">Nucleotide-binding</keyword>
<evidence type="ECO:0000256" key="7">
    <source>
        <dbReference type="ARBA" id="ARBA00022692"/>
    </source>
</evidence>
<evidence type="ECO:0000256" key="11">
    <source>
        <dbReference type="ARBA" id="ARBA00022989"/>
    </source>
</evidence>
<feature type="transmembrane region" description="Helical" evidence="15">
    <location>
        <begin position="149"/>
        <end position="169"/>
    </location>
</feature>
<dbReference type="InterPro" id="IPR042295">
    <property type="entry name" value="NarX-like_N_sf"/>
</dbReference>
<dbReference type="Pfam" id="PF00672">
    <property type="entry name" value="HAMP"/>
    <property type="match status" value="1"/>
</dbReference>
<keyword evidence="12 14" id="KW-0902">Two-component regulatory system</keyword>
<dbReference type="InterPro" id="IPR003660">
    <property type="entry name" value="HAMP_dom"/>
</dbReference>
<dbReference type="SMART" id="SM00387">
    <property type="entry name" value="HATPase_c"/>
    <property type="match status" value="1"/>
</dbReference>
<dbReference type="Gene3D" id="6.10.340.10">
    <property type="match status" value="1"/>
</dbReference>
<dbReference type="EC" id="2.7.13.3" evidence="14"/>
<dbReference type="Proteomes" id="UP001288620">
    <property type="component" value="Unassembled WGS sequence"/>
</dbReference>
<dbReference type="CDD" id="cd22899">
    <property type="entry name" value="NarQ_sensor"/>
    <property type="match status" value="1"/>
</dbReference>
<evidence type="ECO:0000256" key="9">
    <source>
        <dbReference type="ARBA" id="ARBA00022777"/>
    </source>
</evidence>
<evidence type="ECO:0000256" key="2">
    <source>
        <dbReference type="ARBA" id="ARBA00004429"/>
    </source>
</evidence>
<dbReference type="SUPFAM" id="SSF158472">
    <property type="entry name" value="HAMP domain-like"/>
    <property type="match status" value="1"/>
</dbReference>
<dbReference type="CDD" id="cd16917">
    <property type="entry name" value="HATPase_UhpB-NarQ-NarX-like"/>
    <property type="match status" value="1"/>
</dbReference>
<evidence type="ECO:0000256" key="13">
    <source>
        <dbReference type="ARBA" id="ARBA00023136"/>
    </source>
</evidence>
<evidence type="ECO:0000313" key="18">
    <source>
        <dbReference type="EMBL" id="MDZ7277726.1"/>
    </source>
</evidence>
<keyword evidence="4 14" id="KW-0997">Cell inner membrane</keyword>
<keyword evidence="7 15" id="KW-0812">Transmembrane</keyword>
<dbReference type="InterPro" id="IPR050482">
    <property type="entry name" value="Sensor_HK_TwoCompSys"/>
</dbReference>
<dbReference type="SMART" id="SM00304">
    <property type="entry name" value="HAMP"/>
    <property type="match status" value="1"/>
</dbReference>
<dbReference type="RefSeq" id="WP_322541794.1">
    <property type="nucleotide sequence ID" value="NZ_JAOBTT010000001.1"/>
</dbReference>